<dbReference type="Gene3D" id="1.10.150.130">
    <property type="match status" value="1"/>
</dbReference>
<protein>
    <recommendedName>
        <fullName evidence="2">Integrase SAM-like N-terminal domain-containing protein</fullName>
    </recommendedName>
</protein>
<dbReference type="InterPro" id="IPR010998">
    <property type="entry name" value="Integrase_recombinase_N"/>
</dbReference>
<dbReference type="GO" id="GO:0015074">
    <property type="term" value="P:DNA integration"/>
    <property type="evidence" value="ECO:0007669"/>
    <property type="project" value="InterPro"/>
</dbReference>
<keyword evidence="1" id="KW-0238">DNA-binding</keyword>
<evidence type="ECO:0000259" key="2">
    <source>
        <dbReference type="Pfam" id="PF13495"/>
    </source>
</evidence>
<dbReference type="Proteomes" id="UP000237082">
    <property type="component" value="Unassembled WGS sequence"/>
</dbReference>
<gene>
    <name evidence="3" type="ORF">C2I19_20105</name>
</gene>
<accession>A0A2S5DB43</accession>
<name>A0A2S5DB43_9NEIS</name>
<dbReference type="AlphaFoldDB" id="A0A2S5DB43"/>
<dbReference type="InterPro" id="IPR004107">
    <property type="entry name" value="Integrase_SAM-like_N"/>
</dbReference>
<feature type="domain" description="Integrase SAM-like N-terminal" evidence="2">
    <location>
        <begin position="2"/>
        <end position="44"/>
    </location>
</feature>
<dbReference type="OrthoDB" id="9801717at2"/>
<sequence>MEMGKAEVEVYFSFLASERQVSASTQNQTKAALLFLYREVLGQAFPWLDEVTSVRQAQKRLPAHRAGRRRLIG</sequence>
<keyword evidence="4" id="KW-1185">Reference proteome</keyword>
<organism evidence="3 4">
    <name type="scientific">Chromobacterium alticapitis</name>
    <dbReference type="NCBI Taxonomy" id="2073169"/>
    <lineage>
        <taxon>Bacteria</taxon>
        <taxon>Pseudomonadati</taxon>
        <taxon>Pseudomonadota</taxon>
        <taxon>Betaproteobacteria</taxon>
        <taxon>Neisseriales</taxon>
        <taxon>Chromobacteriaceae</taxon>
        <taxon>Chromobacterium</taxon>
    </lineage>
</organism>
<dbReference type="EMBL" id="PQWB01000161">
    <property type="protein sequence ID" value="POZ60212.1"/>
    <property type="molecule type" value="Genomic_DNA"/>
</dbReference>
<proteinExistence type="predicted"/>
<evidence type="ECO:0000313" key="4">
    <source>
        <dbReference type="Proteomes" id="UP000237082"/>
    </source>
</evidence>
<evidence type="ECO:0000313" key="3">
    <source>
        <dbReference type="EMBL" id="POZ60212.1"/>
    </source>
</evidence>
<reference evidence="4" key="1">
    <citation type="submission" date="2018-02" db="EMBL/GenBank/DDBJ databases">
        <authorList>
            <person name="O'Hara-Hanley K."/>
            <person name="Soby S."/>
        </authorList>
    </citation>
    <scope>NUCLEOTIDE SEQUENCE [LARGE SCALE GENOMIC DNA]</scope>
    <source>
        <strain evidence="4">MWU14-2602</strain>
    </source>
</reference>
<comment type="caution">
    <text evidence="3">The sequence shown here is derived from an EMBL/GenBank/DDBJ whole genome shotgun (WGS) entry which is preliminary data.</text>
</comment>
<dbReference type="GO" id="GO:0003677">
    <property type="term" value="F:DNA binding"/>
    <property type="evidence" value="ECO:0007669"/>
    <property type="project" value="UniProtKB-KW"/>
</dbReference>
<evidence type="ECO:0000256" key="1">
    <source>
        <dbReference type="ARBA" id="ARBA00023125"/>
    </source>
</evidence>
<dbReference type="Pfam" id="PF13495">
    <property type="entry name" value="Phage_int_SAM_4"/>
    <property type="match status" value="1"/>
</dbReference>